<feature type="transmembrane region" description="Helical" evidence="1">
    <location>
        <begin position="182"/>
        <end position="203"/>
    </location>
</feature>
<dbReference type="RefSeq" id="XP_004918209.2">
    <property type="nucleotide sequence ID" value="XM_004918152.4"/>
</dbReference>
<dbReference type="AGR" id="Xenbase:XB-GENE-29085907"/>
<evidence type="ECO:0000313" key="2">
    <source>
        <dbReference type="Proteomes" id="UP000008143"/>
    </source>
</evidence>
<keyword evidence="2" id="KW-1185">Reference proteome</keyword>
<keyword evidence="1" id="KW-0472">Membrane</keyword>
<keyword evidence="1" id="KW-0812">Transmembrane</keyword>
<protein>
    <submittedName>
        <fullName evidence="3">Uncharacterized protein LOC101732152</fullName>
    </submittedName>
</protein>
<dbReference type="KEGG" id="xtr:101732152"/>
<name>A0A8J0R7H0_XENTR</name>
<evidence type="ECO:0000313" key="3">
    <source>
        <dbReference type="RefSeq" id="XP_004918209.2"/>
    </source>
</evidence>
<proteinExistence type="predicted"/>
<keyword evidence="1" id="KW-1133">Transmembrane helix</keyword>
<dbReference type="GeneID" id="101732152"/>
<sequence>MPEELIKKPLLGIFSRDHQANYEWLIDCLLKYSAVPDIRPVYIGNNTGLTFRDAVSKCTFAIVYHTLKRGRINITNVTDSLYDDELAYLCASLGKDNVIVVIDDLENISPDDRNRILEMQPSIGYLARDVFLFSTIEKERIPLGNPKKKNVIPDPKLAQLVDIIKGHHHTRKQCNINDPCKIGIIVAVVVIVSFVIAGLIYAAEEHLI</sequence>
<organism evidence="2 3">
    <name type="scientific">Xenopus tropicalis</name>
    <name type="common">Western clawed frog</name>
    <name type="synonym">Silurana tropicalis</name>
    <dbReference type="NCBI Taxonomy" id="8364"/>
    <lineage>
        <taxon>Eukaryota</taxon>
        <taxon>Metazoa</taxon>
        <taxon>Chordata</taxon>
        <taxon>Craniata</taxon>
        <taxon>Vertebrata</taxon>
        <taxon>Euteleostomi</taxon>
        <taxon>Amphibia</taxon>
        <taxon>Batrachia</taxon>
        <taxon>Anura</taxon>
        <taxon>Pipoidea</taxon>
        <taxon>Pipidae</taxon>
        <taxon>Xenopodinae</taxon>
        <taxon>Xenopus</taxon>
        <taxon>Silurana</taxon>
    </lineage>
</organism>
<evidence type="ECO:0000313" key="4">
    <source>
        <dbReference type="Xenbase" id="XB-GENE-29085907"/>
    </source>
</evidence>
<reference evidence="3" key="1">
    <citation type="submission" date="2025-08" db="UniProtKB">
        <authorList>
            <consortium name="RefSeq"/>
        </authorList>
    </citation>
    <scope>IDENTIFICATION</scope>
    <source>
        <strain evidence="3">Nigerian</strain>
        <tissue evidence="3">Liver and blood</tissue>
    </source>
</reference>
<dbReference type="Xenbase" id="XB-GENE-29085907">
    <property type="gene designation" value="LOC101732152"/>
</dbReference>
<gene>
    <name evidence="3 4" type="primary">LOC101732152</name>
</gene>
<accession>A0A8J0R7H0</accession>
<dbReference type="OrthoDB" id="9906453at2759"/>
<dbReference type="Proteomes" id="UP000008143">
    <property type="component" value="Chromosome 9"/>
</dbReference>
<dbReference type="OMA" id="CNINDPC"/>
<dbReference type="AlphaFoldDB" id="A0A8J0R7H0"/>
<evidence type="ECO:0000256" key="1">
    <source>
        <dbReference type="SAM" id="Phobius"/>
    </source>
</evidence>